<evidence type="ECO:0000313" key="2">
    <source>
        <dbReference type="Proteomes" id="UP000190080"/>
    </source>
</evidence>
<keyword evidence="2" id="KW-1185">Reference proteome</keyword>
<organism evidence="1 2">
    <name type="scientific">Clostridium oryzae</name>
    <dbReference type="NCBI Taxonomy" id="1450648"/>
    <lineage>
        <taxon>Bacteria</taxon>
        <taxon>Bacillati</taxon>
        <taxon>Bacillota</taxon>
        <taxon>Clostridia</taxon>
        <taxon>Eubacteriales</taxon>
        <taxon>Clostridiaceae</taxon>
        <taxon>Clostridium</taxon>
    </lineage>
</organism>
<comment type="caution">
    <text evidence="1">The sequence shown here is derived from an EMBL/GenBank/DDBJ whole genome shotgun (WGS) entry which is preliminary data.</text>
</comment>
<dbReference type="EMBL" id="MZGV01000041">
    <property type="protein sequence ID" value="OPJ59651.1"/>
    <property type="molecule type" value="Genomic_DNA"/>
</dbReference>
<name>A0A1V4II18_9CLOT</name>
<gene>
    <name evidence="1" type="ORF">CLORY_31950</name>
</gene>
<dbReference type="AlphaFoldDB" id="A0A1V4II18"/>
<proteinExistence type="predicted"/>
<accession>A0A1V4II18</accession>
<sequence length="135" mass="16697">MGLSSKLILEDVELEFNLVMKEFSRYLKKQLKTKQVIELCVKNMKQYMRWAYTEKNYKYLTKVNKNEMYRYEIFLNEIKKYKYNTIKQKIRIILIFNKFMDSFTAQHNMDGLFDESKICKRKKQYNYITKTYIKL</sequence>
<reference evidence="1 2" key="1">
    <citation type="submission" date="2017-03" db="EMBL/GenBank/DDBJ databases">
        <title>Genome sequence of Clostridium oryzae DSM 28571.</title>
        <authorList>
            <person name="Poehlein A."/>
            <person name="Daniel R."/>
        </authorList>
    </citation>
    <scope>NUCLEOTIDE SEQUENCE [LARGE SCALE GENOMIC DNA]</scope>
    <source>
        <strain evidence="1 2">DSM 28571</strain>
    </source>
</reference>
<protein>
    <recommendedName>
        <fullName evidence="3">Core-binding (CB) domain-containing protein</fullName>
    </recommendedName>
</protein>
<dbReference type="Proteomes" id="UP000190080">
    <property type="component" value="Unassembled WGS sequence"/>
</dbReference>
<evidence type="ECO:0008006" key="3">
    <source>
        <dbReference type="Google" id="ProtNLM"/>
    </source>
</evidence>
<evidence type="ECO:0000313" key="1">
    <source>
        <dbReference type="EMBL" id="OPJ59651.1"/>
    </source>
</evidence>